<dbReference type="Gene3D" id="3.40.50.2000">
    <property type="entry name" value="Glycogen Phosphorylase B"/>
    <property type="match status" value="1"/>
</dbReference>
<name>A0A2Z6MEK8_TRISU</name>
<sequence length="208" mass="23249">MAETAKKKGHIVMIPFMAHGHLIPFLALARKIQETTTSFTITIATTPFNIQHLKSAISTTISSINLAELSFNHSQHGLPPNIENTEKLPLTDVIKLFHASTSLEAPLSSLISKIAEQEGQPPVCIISDVFLGWVTNVAKSLGFPINYKFHKSQMHKYLREADGTDSWSKFFPTQITLSMKSDGWICNTVEEIETFGLQLLRNYLRLPV</sequence>
<evidence type="ECO:0000256" key="1">
    <source>
        <dbReference type="ARBA" id="ARBA00009995"/>
    </source>
</evidence>
<keyword evidence="2" id="KW-0328">Glycosyltransferase</keyword>
<reference evidence="5" key="1">
    <citation type="journal article" date="2017" name="Front. Plant Sci.">
        <title>Climate Clever Clovers: New Paradigm to Reduce the Environmental Footprint of Ruminants by Breeding Low Methanogenic Forages Utilizing Haplotype Variation.</title>
        <authorList>
            <person name="Kaur P."/>
            <person name="Appels R."/>
            <person name="Bayer P.E."/>
            <person name="Keeble-Gagnere G."/>
            <person name="Wang J."/>
            <person name="Hirakawa H."/>
            <person name="Shirasawa K."/>
            <person name="Vercoe P."/>
            <person name="Stefanova K."/>
            <person name="Durmic Z."/>
            <person name="Nichols P."/>
            <person name="Revell C."/>
            <person name="Isobe S.N."/>
            <person name="Edwards D."/>
            <person name="Erskine W."/>
        </authorList>
    </citation>
    <scope>NUCLEOTIDE SEQUENCE [LARGE SCALE GENOMIC DNA]</scope>
    <source>
        <strain evidence="5">cv. Daliak</strain>
    </source>
</reference>
<dbReference type="AlphaFoldDB" id="A0A2Z6MEK8"/>
<organism evidence="4 5">
    <name type="scientific">Trifolium subterraneum</name>
    <name type="common">Subterranean clover</name>
    <dbReference type="NCBI Taxonomy" id="3900"/>
    <lineage>
        <taxon>Eukaryota</taxon>
        <taxon>Viridiplantae</taxon>
        <taxon>Streptophyta</taxon>
        <taxon>Embryophyta</taxon>
        <taxon>Tracheophyta</taxon>
        <taxon>Spermatophyta</taxon>
        <taxon>Magnoliopsida</taxon>
        <taxon>eudicotyledons</taxon>
        <taxon>Gunneridae</taxon>
        <taxon>Pentapetalae</taxon>
        <taxon>rosids</taxon>
        <taxon>fabids</taxon>
        <taxon>Fabales</taxon>
        <taxon>Fabaceae</taxon>
        <taxon>Papilionoideae</taxon>
        <taxon>50 kb inversion clade</taxon>
        <taxon>NPAAA clade</taxon>
        <taxon>Hologalegina</taxon>
        <taxon>IRL clade</taxon>
        <taxon>Trifolieae</taxon>
        <taxon>Trifolium</taxon>
    </lineage>
</organism>
<evidence type="ECO:0000313" key="4">
    <source>
        <dbReference type="EMBL" id="GAU21600.1"/>
    </source>
</evidence>
<protein>
    <recommendedName>
        <fullName evidence="3">Glycosyltransferase N-terminal domain-containing protein</fullName>
    </recommendedName>
</protein>
<dbReference type="PANTHER" id="PTHR48047:SF107">
    <property type="entry name" value="UDP-GLYCOSYLTRANSFERASE 92A1-LIKE"/>
    <property type="match status" value="1"/>
</dbReference>
<gene>
    <name evidence="4" type="ORF">TSUD_250830</name>
</gene>
<dbReference type="OrthoDB" id="5835829at2759"/>
<proteinExistence type="inferred from homology"/>
<dbReference type="InterPro" id="IPR058980">
    <property type="entry name" value="Glyco_transf_N"/>
</dbReference>
<evidence type="ECO:0000313" key="5">
    <source>
        <dbReference type="Proteomes" id="UP000242715"/>
    </source>
</evidence>
<feature type="domain" description="Glycosyltransferase N-terminal" evidence="3">
    <location>
        <begin position="11"/>
        <end position="152"/>
    </location>
</feature>
<dbReference type="Proteomes" id="UP000242715">
    <property type="component" value="Unassembled WGS sequence"/>
</dbReference>
<keyword evidence="2" id="KW-0808">Transferase</keyword>
<dbReference type="PANTHER" id="PTHR48047">
    <property type="entry name" value="GLYCOSYLTRANSFERASE"/>
    <property type="match status" value="1"/>
</dbReference>
<keyword evidence="5" id="KW-1185">Reference proteome</keyword>
<dbReference type="SUPFAM" id="SSF53756">
    <property type="entry name" value="UDP-Glycosyltransferase/glycogen phosphorylase"/>
    <property type="match status" value="1"/>
</dbReference>
<dbReference type="GO" id="GO:0035251">
    <property type="term" value="F:UDP-glucosyltransferase activity"/>
    <property type="evidence" value="ECO:0007669"/>
    <property type="project" value="TreeGrafter"/>
</dbReference>
<comment type="similarity">
    <text evidence="1">Belongs to the UDP-glycosyltransferase family.</text>
</comment>
<accession>A0A2Z6MEK8</accession>
<dbReference type="EMBL" id="DF973234">
    <property type="protein sequence ID" value="GAU21600.1"/>
    <property type="molecule type" value="Genomic_DNA"/>
</dbReference>
<evidence type="ECO:0000256" key="2">
    <source>
        <dbReference type="ARBA" id="ARBA00022676"/>
    </source>
</evidence>
<dbReference type="Pfam" id="PF26168">
    <property type="entry name" value="Glyco_transf_N"/>
    <property type="match status" value="1"/>
</dbReference>
<evidence type="ECO:0000259" key="3">
    <source>
        <dbReference type="Pfam" id="PF26168"/>
    </source>
</evidence>